<dbReference type="PANTHER" id="PTHR33619">
    <property type="entry name" value="POLYSACCHARIDE EXPORT PROTEIN GFCE-RELATED"/>
    <property type="match status" value="1"/>
</dbReference>
<keyword evidence="5" id="KW-0762">Sugar transport</keyword>
<evidence type="ECO:0000256" key="10">
    <source>
        <dbReference type="ARBA" id="ARBA00023114"/>
    </source>
</evidence>
<dbReference type="InterPro" id="IPR054765">
    <property type="entry name" value="SLBB_dom"/>
</dbReference>
<dbReference type="RefSeq" id="WP_021691668.1">
    <property type="nucleotide sequence ID" value="NZ_BASZ01000012.1"/>
</dbReference>
<keyword evidence="6" id="KW-0812">Transmembrane</keyword>
<evidence type="ECO:0000256" key="1">
    <source>
        <dbReference type="ARBA" id="ARBA00004571"/>
    </source>
</evidence>
<feature type="chain" id="PRO_5030177792" evidence="15">
    <location>
        <begin position="23"/>
        <end position="244"/>
    </location>
</feature>
<dbReference type="GO" id="GO:0046930">
    <property type="term" value="C:pore complex"/>
    <property type="evidence" value="ECO:0007669"/>
    <property type="project" value="UniProtKB-KW"/>
</dbReference>
<feature type="domain" description="Polysaccharide export protein N-terminal" evidence="16">
    <location>
        <begin position="52"/>
        <end position="127"/>
    </location>
</feature>
<evidence type="ECO:0000313" key="18">
    <source>
        <dbReference type="EMBL" id="GAD50850.1"/>
    </source>
</evidence>
<keyword evidence="10" id="KW-0626">Porin</keyword>
<keyword evidence="7 15" id="KW-0732">Signal</keyword>
<dbReference type="OrthoDB" id="8410640at2"/>
<evidence type="ECO:0000256" key="15">
    <source>
        <dbReference type="SAM" id="SignalP"/>
    </source>
</evidence>
<dbReference type="EMBL" id="BASZ01000012">
    <property type="protein sequence ID" value="GAD50850.1"/>
    <property type="molecule type" value="Genomic_DNA"/>
</dbReference>
<evidence type="ECO:0000256" key="9">
    <source>
        <dbReference type="ARBA" id="ARBA00023065"/>
    </source>
</evidence>
<keyword evidence="13" id="KW-0998">Cell outer membrane</keyword>
<dbReference type="Pfam" id="PF02563">
    <property type="entry name" value="Poly_export"/>
    <property type="match status" value="1"/>
</dbReference>
<evidence type="ECO:0000256" key="7">
    <source>
        <dbReference type="ARBA" id="ARBA00022729"/>
    </source>
</evidence>
<dbReference type="eggNOG" id="COG1596">
    <property type="taxonomic scope" value="Bacteria"/>
</dbReference>
<evidence type="ECO:0000256" key="4">
    <source>
        <dbReference type="ARBA" id="ARBA00022452"/>
    </source>
</evidence>
<reference evidence="18 19" key="1">
    <citation type="submission" date="2013-09" db="EMBL/GenBank/DDBJ databases">
        <title>Whole genome shotgun sequence of Novosphingobium tardaugens NBRC 16725.</title>
        <authorList>
            <person name="Isaki S."/>
            <person name="Hosoyama A."/>
            <person name="Tsuchikane K."/>
            <person name="Katsumata H."/>
            <person name="Ando Y."/>
            <person name="Yamazaki S."/>
            <person name="Fujita N."/>
        </authorList>
    </citation>
    <scope>NUCLEOTIDE SEQUENCE [LARGE SCALE GENOMIC DNA]</scope>
    <source>
        <strain evidence="18 19">NBRC 16725</strain>
    </source>
</reference>
<evidence type="ECO:0000256" key="2">
    <source>
        <dbReference type="ARBA" id="ARBA00009450"/>
    </source>
</evidence>
<keyword evidence="9" id="KW-0406">Ion transport</keyword>
<evidence type="ECO:0000256" key="13">
    <source>
        <dbReference type="ARBA" id="ARBA00023237"/>
    </source>
</evidence>
<feature type="domain" description="SLBB" evidence="17">
    <location>
        <begin position="133"/>
        <end position="212"/>
    </location>
</feature>
<evidence type="ECO:0000259" key="17">
    <source>
        <dbReference type="Pfam" id="PF22461"/>
    </source>
</evidence>
<keyword evidence="12" id="KW-0564">Palmitate</keyword>
<accession>U2YPL2</accession>
<dbReference type="AlphaFoldDB" id="U2YPL2"/>
<comment type="caution">
    <text evidence="18">The sequence shown here is derived from an EMBL/GenBank/DDBJ whole genome shotgun (WGS) entry which is preliminary data.</text>
</comment>
<dbReference type="Pfam" id="PF22461">
    <property type="entry name" value="SLBB_2"/>
    <property type="match status" value="1"/>
</dbReference>
<evidence type="ECO:0000256" key="14">
    <source>
        <dbReference type="ARBA" id="ARBA00023288"/>
    </source>
</evidence>
<evidence type="ECO:0000256" key="6">
    <source>
        <dbReference type="ARBA" id="ARBA00022692"/>
    </source>
</evidence>
<evidence type="ECO:0000256" key="11">
    <source>
        <dbReference type="ARBA" id="ARBA00023136"/>
    </source>
</evidence>
<keyword evidence="14" id="KW-0449">Lipoprotein</keyword>
<dbReference type="Proteomes" id="UP000016568">
    <property type="component" value="Unassembled WGS sequence"/>
</dbReference>
<dbReference type="GO" id="GO:0006811">
    <property type="term" value="P:monoatomic ion transport"/>
    <property type="evidence" value="ECO:0007669"/>
    <property type="project" value="UniProtKB-KW"/>
</dbReference>
<protein>
    <submittedName>
        <fullName evidence="18">Putative polysaccharide export protein</fullName>
    </submittedName>
</protein>
<name>U2YPL2_9SPHN</name>
<evidence type="ECO:0000256" key="12">
    <source>
        <dbReference type="ARBA" id="ARBA00023139"/>
    </source>
</evidence>
<keyword evidence="8" id="KW-0625">Polysaccharide transport</keyword>
<keyword evidence="11" id="KW-0472">Membrane</keyword>
<evidence type="ECO:0000313" key="19">
    <source>
        <dbReference type="Proteomes" id="UP000016568"/>
    </source>
</evidence>
<dbReference type="KEGG" id="ntd:EGO55_10630"/>
<evidence type="ECO:0000259" key="16">
    <source>
        <dbReference type="Pfam" id="PF02563"/>
    </source>
</evidence>
<evidence type="ECO:0000256" key="3">
    <source>
        <dbReference type="ARBA" id="ARBA00022448"/>
    </source>
</evidence>
<proteinExistence type="inferred from homology"/>
<dbReference type="Gene3D" id="3.30.1950.10">
    <property type="entry name" value="wza like domain"/>
    <property type="match status" value="1"/>
</dbReference>
<dbReference type="GO" id="GO:0009279">
    <property type="term" value="C:cell outer membrane"/>
    <property type="evidence" value="ECO:0007669"/>
    <property type="project" value="UniProtKB-SubCell"/>
</dbReference>
<gene>
    <name evidence="18" type="ORF">NT2_12_01100</name>
</gene>
<keyword evidence="4" id="KW-1134">Transmembrane beta strand</keyword>
<keyword evidence="19" id="KW-1185">Reference proteome</keyword>
<dbReference type="GO" id="GO:0015159">
    <property type="term" value="F:polysaccharide transmembrane transporter activity"/>
    <property type="evidence" value="ECO:0007669"/>
    <property type="project" value="InterPro"/>
</dbReference>
<dbReference type="GO" id="GO:0015288">
    <property type="term" value="F:porin activity"/>
    <property type="evidence" value="ECO:0007669"/>
    <property type="project" value="UniProtKB-KW"/>
</dbReference>
<dbReference type="InterPro" id="IPR049712">
    <property type="entry name" value="Poly_export"/>
</dbReference>
<keyword evidence="3" id="KW-0813">Transport</keyword>
<evidence type="ECO:0000256" key="5">
    <source>
        <dbReference type="ARBA" id="ARBA00022597"/>
    </source>
</evidence>
<comment type="subcellular location">
    <subcellularLocation>
        <location evidence="1">Cell outer membrane</location>
        <topology evidence="1">Multi-pass membrane protein</topology>
    </subcellularLocation>
</comment>
<evidence type="ECO:0000256" key="8">
    <source>
        <dbReference type="ARBA" id="ARBA00023047"/>
    </source>
</evidence>
<feature type="signal peptide" evidence="15">
    <location>
        <begin position="1"/>
        <end position="22"/>
    </location>
</feature>
<dbReference type="Gene3D" id="3.10.560.10">
    <property type="entry name" value="Outer membrane lipoprotein wza domain like"/>
    <property type="match status" value="1"/>
</dbReference>
<organism evidence="18 19">
    <name type="scientific">Caenibius tardaugens NBRC 16725</name>
    <dbReference type="NCBI Taxonomy" id="1219035"/>
    <lineage>
        <taxon>Bacteria</taxon>
        <taxon>Pseudomonadati</taxon>
        <taxon>Pseudomonadota</taxon>
        <taxon>Alphaproteobacteria</taxon>
        <taxon>Sphingomonadales</taxon>
        <taxon>Erythrobacteraceae</taxon>
        <taxon>Caenibius</taxon>
    </lineage>
</organism>
<dbReference type="InterPro" id="IPR003715">
    <property type="entry name" value="Poly_export_N"/>
</dbReference>
<sequence length="244" mass="26395">MQLGFIPCHLALIASFALTGCASTPTIGGDPGLRVMDASALPPPTRGDLAHAAPTYFVGPLDKLTIDVFGIPELTMREVQVDASGMMAFPMTGVIDVTGRTPAELQAVLTERLRAAHIRDPQVTVNLKETVSQQITVEGQVRKPGLYPVNGRMTLMKAIARAEGTDEYSRLDDIVVFRTVDGQRMAALYDLSAIRHGAYSDPEIYANDIIMVGDSYSRRLFKDILSVVPALASPIIIGLDRLTK</sequence>
<comment type="similarity">
    <text evidence="2">Belongs to the BexD/CtrA/VexA family.</text>
</comment>
<dbReference type="PANTHER" id="PTHR33619:SF3">
    <property type="entry name" value="POLYSACCHARIDE EXPORT PROTEIN GFCE-RELATED"/>
    <property type="match status" value="1"/>
</dbReference>